<evidence type="ECO:0000256" key="6">
    <source>
        <dbReference type="ARBA" id="ARBA00023002"/>
    </source>
</evidence>
<dbReference type="SUPFAM" id="SSF49503">
    <property type="entry name" value="Cupredoxins"/>
    <property type="match status" value="3"/>
</dbReference>
<dbReference type="InterPro" id="IPR001117">
    <property type="entry name" value="Cu-oxidase_2nd"/>
</dbReference>
<comment type="caution">
    <text evidence="14">The sequence shown here is derived from an EMBL/GenBank/DDBJ whole genome shotgun (WGS) entry which is preliminary data.</text>
</comment>
<keyword evidence="7 9" id="KW-0472">Membrane</keyword>
<sequence>MNTHQAERHLEKQVNTAIYNTWPAFNKHLPDYATIASTHAEFGHQGVGAGGVLMSQPIHVIEGDILEVTLINHLDSTGLSIHWHGFEMMNSLEYDGVVGITQCPIAPQETMVYKFQVDETPGTYWYHTHSGPLGVNAKNEIKAPLIVHPRSTFSETLVKELHENTDSLIETQGSFDSLNFYSNERLLFFADGYLVSESHKQLKKTGGLNPPVCKNDDGFTVGSFPYHYGTCNGKLREVIPVEAGQRYKLRLLNGGNLYGFRISIDGLPMTIIAADSEPVVPYEVDEVILHSAERFDVEIDIPLDMANTTVWIRADTLESIEQGYQNGVRAILNVMPPGKLNSSNNFTSPIVLESPMNIPDPIEDIVSSNLPIFERKTINCNSRSEIEQAKNSGECLAITELASLKEEELNDNELTYTPTFIESHTVDFEFSPPPSFAHFVRIDGGLNNQHVNPLNSHFLQTGLELHENTAMLHVSSFSSVLIIWRNKSLMDHPIHLHGYKMEILDIYRPKRELHCSRSSCELPIFYDSEEKLQELDARIRDGVMKDTFILPAGGAVVTRIHTFEPSVWFAHCHLETHREDGMALIMNVGNYTAPKDSSWLPEDFLSCDHPFLKGANKDPACTCFQDKDAVLRIGLTEDYRCSRDYLCSHVDSEVSHLFSYKPSGVSMRSQYRIPNYGLTLIFLAIIAFLTFSVIQLKHYIKNSSVQTSETMRQSQRQSIVMRFNMKNSIAGKKGISHLVSNEISQQYFSTLDFWTQLQLLTASQFKAYRPGCVNLWRIFEVSTLAMLVGLLFYDVGNKETSESLTQKSGLLFFSLTLWTFTRMYPAVGSTSIWRNLAIDFSKSLEDKNVKMKYVVILWLARVIVVFVCESWLPLIHVLVAYPMAGMFGRIDSCLKISMFLMMNNLCYVSIGSFLGAITSNVSIGMIVSTLVSQTSLLAAGFYTTLPPVINLLRYISPVTYTYTGILKSSFRSSDTYRCRSGGQSDVGANQCYIEQSVGIDILKRRGINVATFNDPYTESIWMEVMILFGLYVMLNCAVLAILLFKIYRRKEGDADMIDEEDRRIARVANSETSVERRSSTWSNASFGLERKNQLDLAFLADVTKYDDEQSKVSSLNPFLDRDSLGFGPRFRSSPGSPGYSGRRTNDPKSFSTVNPKRFRSLNKKISSNTMNMGSGRISLPRQSSIKKKINPKSFNTINPRGFESLNRKIGETNDLVTSRISIKRAEATESEMDEENKQNLLQGIEDVAEKLRRYMDNQAMTSEGFQDGNGEIVNKYDLDSGKILFQDPQESTESMSEREGVIENKQNLFHDIENVTEKMQRFLDSQSQFDENESHDSTLNPSGDGEEERSITQTKEDPERVKTSIRGIRSIYDLDSGRITKQTPLQFKEDIEDTEVDNRKKFFQDIQHVTGQMKRYMDSQSKIDDDESYASTLNSFKELGTDQRILQGDKNSRPSTEHMIDTYDLDNGRILLPRRQELDRAQMSQDLEAIRGFADDLSYGDLSC</sequence>
<dbReference type="CDD" id="cd04206">
    <property type="entry name" value="CuRO_1_LCC_like"/>
    <property type="match status" value="1"/>
</dbReference>
<keyword evidence="3 9" id="KW-0812">Transmembrane</keyword>
<dbReference type="GO" id="GO:0016020">
    <property type="term" value="C:membrane"/>
    <property type="evidence" value="ECO:0007669"/>
    <property type="project" value="UniProtKB-SubCell"/>
</dbReference>
<dbReference type="InterPro" id="IPR002355">
    <property type="entry name" value="Cu_oxidase_Cu_BS"/>
</dbReference>
<comment type="subcellular location">
    <subcellularLocation>
        <location evidence="1">Membrane</location>
        <topology evidence="1">Multi-pass membrane protein</topology>
    </subcellularLocation>
</comment>
<evidence type="ECO:0000256" key="9">
    <source>
        <dbReference type="SAM" id="Phobius"/>
    </source>
</evidence>
<feature type="transmembrane region" description="Helical" evidence="9">
    <location>
        <begin position="1020"/>
        <end position="1044"/>
    </location>
</feature>
<dbReference type="EMBL" id="BLLK01000069">
    <property type="protein sequence ID" value="GFH59589.1"/>
    <property type="molecule type" value="Genomic_DNA"/>
</dbReference>
<dbReference type="Proteomes" id="UP001054902">
    <property type="component" value="Unassembled WGS sequence"/>
</dbReference>
<feature type="domain" description="ABC-2 type transporter transmembrane" evidence="11">
    <location>
        <begin position="755"/>
        <end position="968"/>
    </location>
</feature>
<dbReference type="InterPro" id="IPR011707">
    <property type="entry name" value="Cu-oxidase-like_N"/>
</dbReference>
<name>A0AAD3D842_9STRA</name>
<feature type="region of interest" description="Disordered" evidence="8">
    <location>
        <begin position="1327"/>
        <end position="1364"/>
    </location>
</feature>
<evidence type="ECO:0000259" key="13">
    <source>
        <dbReference type="Pfam" id="PF07732"/>
    </source>
</evidence>
<evidence type="ECO:0000313" key="14">
    <source>
        <dbReference type="EMBL" id="GFH59589.1"/>
    </source>
</evidence>
<feature type="domain" description="Plastocyanin-like" evidence="13">
    <location>
        <begin position="45"/>
        <end position="150"/>
    </location>
</feature>
<keyword evidence="4" id="KW-0479">Metal-binding</keyword>
<dbReference type="Pfam" id="PF07731">
    <property type="entry name" value="Cu-oxidase_2"/>
    <property type="match status" value="1"/>
</dbReference>
<evidence type="ECO:0000259" key="12">
    <source>
        <dbReference type="Pfam" id="PF07731"/>
    </source>
</evidence>
<gene>
    <name evidence="14" type="ORF">CTEN210_16065</name>
</gene>
<dbReference type="PROSITE" id="PS00080">
    <property type="entry name" value="MULTICOPPER_OXIDASE2"/>
    <property type="match status" value="1"/>
</dbReference>
<dbReference type="Pfam" id="PF00394">
    <property type="entry name" value="Cu-oxidase"/>
    <property type="match status" value="1"/>
</dbReference>
<proteinExistence type="inferred from homology"/>
<feature type="transmembrane region" description="Helical" evidence="9">
    <location>
        <begin position="676"/>
        <end position="694"/>
    </location>
</feature>
<evidence type="ECO:0000259" key="11">
    <source>
        <dbReference type="Pfam" id="PF01061"/>
    </source>
</evidence>
<evidence type="ECO:0000256" key="8">
    <source>
        <dbReference type="SAM" id="MobiDB-lite"/>
    </source>
</evidence>
<dbReference type="GO" id="GO:0005507">
    <property type="term" value="F:copper ion binding"/>
    <property type="evidence" value="ECO:0007669"/>
    <property type="project" value="InterPro"/>
</dbReference>
<evidence type="ECO:0000313" key="15">
    <source>
        <dbReference type="Proteomes" id="UP001054902"/>
    </source>
</evidence>
<feature type="compositionally biased region" description="Basic and acidic residues" evidence="8">
    <location>
        <begin position="1348"/>
        <end position="1362"/>
    </location>
</feature>
<comment type="similarity">
    <text evidence="2">Belongs to the multicopper oxidase family.</text>
</comment>
<reference evidence="14 15" key="1">
    <citation type="journal article" date="2021" name="Sci. Rep.">
        <title>The genome of the diatom Chaetoceros tenuissimus carries an ancient integrated fragment of an extant virus.</title>
        <authorList>
            <person name="Hongo Y."/>
            <person name="Kimura K."/>
            <person name="Takaki Y."/>
            <person name="Yoshida Y."/>
            <person name="Baba S."/>
            <person name="Kobayashi G."/>
            <person name="Nagasaki K."/>
            <person name="Hano T."/>
            <person name="Tomaru Y."/>
        </authorList>
    </citation>
    <scope>NUCLEOTIDE SEQUENCE [LARGE SCALE GENOMIC DNA]</scope>
    <source>
        <strain evidence="14 15">NIES-3715</strain>
    </source>
</reference>
<dbReference type="Gene3D" id="2.60.40.420">
    <property type="entry name" value="Cupredoxins - blue copper proteins"/>
    <property type="match status" value="3"/>
</dbReference>
<dbReference type="InterPro" id="IPR011706">
    <property type="entry name" value="Cu-oxidase_C"/>
</dbReference>
<dbReference type="GO" id="GO:0016491">
    <property type="term" value="F:oxidoreductase activity"/>
    <property type="evidence" value="ECO:0007669"/>
    <property type="project" value="UniProtKB-KW"/>
</dbReference>
<organism evidence="14 15">
    <name type="scientific">Chaetoceros tenuissimus</name>
    <dbReference type="NCBI Taxonomy" id="426638"/>
    <lineage>
        <taxon>Eukaryota</taxon>
        <taxon>Sar</taxon>
        <taxon>Stramenopiles</taxon>
        <taxon>Ochrophyta</taxon>
        <taxon>Bacillariophyta</taxon>
        <taxon>Coscinodiscophyceae</taxon>
        <taxon>Chaetocerotophycidae</taxon>
        <taxon>Chaetocerotales</taxon>
        <taxon>Chaetocerotaceae</taxon>
        <taxon>Chaetoceros</taxon>
    </lineage>
</organism>
<evidence type="ECO:0000256" key="3">
    <source>
        <dbReference type="ARBA" id="ARBA00022692"/>
    </source>
</evidence>
<evidence type="ECO:0000256" key="1">
    <source>
        <dbReference type="ARBA" id="ARBA00004141"/>
    </source>
</evidence>
<evidence type="ECO:0000256" key="5">
    <source>
        <dbReference type="ARBA" id="ARBA00022989"/>
    </source>
</evidence>
<keyword evidence="6" id="KW-0560">Oxidoreductase</keyword>
<dbReference type="GO" id="GO:0140359">
    <property type="term" value="F:ABC-type transporter activity"/>
    <property type="evidence" value="ECO:0007669"/>
    <property type="project" value="InterPro"/>
</dbReference>
<dbReference type="InterPro" id="IPR045087">
    <property type="entry name" value="Cu-oxidase_fam"/>
</dbReference>
<feature type="transmembrane region" description="Helical" evidence="9">
    <location>
        <begin position="775"/>
        <end position="793"/>
    </location>
</feature>
<feature type="transmembrane region" description="Helical" evidence="9">
    <location>
        <begin position="813"/>
        <end position="833"/>
    </location>
</feature>
<feature type="transmembrane region" description="Helical" evidence="9">
    <location>
        <begin position="853"/>
        <end position="876"/>
    </location>
</feature>
<keyword evidence="5 9" id="KW-1133">Transmembrane helix</keyword>
<dbReference type="PANTHER" id="PTHR11709">
    <property type="entry name" value="MULTI-COPPER OXIDASE"/>
    <property type="match status" value="1"/>
</dbReference>
<feature type="transmembrane region" description="Helical" evidence="9">
    <location>
        <begin position="896"/>
        <end position="916"/>
    </location>
</feature>
<feature type="compositionally biased region" description="Low complexity" evidence="8">
    <location>
        <begin position="1126"/>
        <end position="1142"/>
    </location>
</feature>
<evidence type="ECO:0000256" key="4">
    <source>
        <dbReference type="ARBA" id="ARBA00022723"/>
    </source>
</evidence>
<dbReference type="InterPro" id="IPR008972">
    <property type="entry name" value="Cupredoxin"/>
</dbReference>
<accession>A0AAD3D842</accession>
<evidence type="ECO:0000256" key="7">
    <source>
        <dbReference type="ARBA" id="ARBA00023136"/>
    </source>
</evidence>
<dbReference type="Pfam" id="PF01061">
    <property type="entry name" value="ABC2_membrane"/>
    <property type="match status" value="1"/>
</dbReference>
<evidence type="ECO:0000256" key="2">
    <source>
        <dbReference type="ARBA" id="ARBA00010609"/>
    </source>
</evidence>
<dbReference type="Pfam" id="PF07732">
    <property type="entry name" value="Cu-oxidase_3"/>
    <property type="match status" value="1"/>
</dbReference>
<protein>
    <submittedName>
        <fullName evidence="14">Uncharacterized protein</fullName>
    </submittedName>
</protein>
<feature type="domain" description="Plastocyanin-like" evidence="12">
    <location>
        <begin position="452"/>
        <end position="589"/>
    </location>
</feature>
<feature type="domain" description="Plastocyanin-like" evidence="10">
    <location>
        <begin position="224"/>
        <end position="324"/>
    </location>
</feature>
<feature type="region of interest" description="Disordered" evidence="8">
    <location>
        <begin position="1126"/>
        <end position="1154"/>
    </location>
</feature>
<dbReference type="PANTHER" id="PTHR11709:SF511">
    <property type="entry name" value="LACCASE"/>
    <property type="match status" value="1"/>
</dbReference>
<keyword evidence="15" id="KW-1185">Reference proteome</keyword>
<dbReference type="InterPro" id="IPR013525">
    <property type="entry name" value="ABC2_TM"/>
</dbReference>
<evidence type="ECO:0000259" key="10">
    <source>
        <dbReference type="Pfam" id="PF00394"/>
    </source>
</evidence>